<dbReference type="InterPro" id="IPR006195">
    <property type="entry name" value="aa-tRNA-synth_II"/>
</dbReference>
<evidence type="ECO:0000256" key="7">
    <source>
        <dbReference type="ARBA" id="ARBA00022917"/>
    </source>
</evidence>
<comment type="similarity">
    <text evidence="11 12">Belongs to the class-II aminoacyl-tRNA synthetase family. ProS type 1 subfamily.</text>
</comment>
<feature type="domain" description="Aminoacyl-transfer RNA synthetases class-II family profile" evidence="13">
    <location>
        <begin position="37"/>
        <end position="465"/>
    </location>
</feature>
<dbReference type="RefSeq" id="WP_131926340.1">
    <property type="nucleotide sequence ID" value="NZ_SMAG01000009.1"/>
</dbReference>
<accession>A0A4R3L4W1</accession>
<evidence type="ECO:0000256" key="1">
    <source>
        <dbReference type="ARBA" id="ARBA00004496"/>
    </source>
</evidence>
<dbReference type="InterPro" id="IPR007214">
    <property type="entry name" value="YbaK/aa-tRNA-synth-assoc-dom"/>
</dbReference>
<dbReference type="HAMAP" id="MF_01569">
    <property type="entry name" value="Pro_tRNA_synth_type1"/>
    <property type="match status" value="1"/>
</dbReference>
<dbReference type="InterPro" id="IPR050062">
    <property type="entry name" value="Pro-tRNA_synthetase"/>
</dbReference>
<dbReference type="PIRSF" id="PIRSF001535">
    <property type="entry name" value="ProRS_1"/>
    <property type="match status" value="1"/>
</dbReference>
<evidence type="ECO:0000259" key="13">
    <source>
        <dbReference type="PROSITE" id="PS50862"/>
    </source>
</evidence>
<reference evidence="15 16" key="1">
    <citation type="submission" date="2019-03" db="EMBL/GenBank/DDBJ databases">
        <title>Genomic Encyclopedia of Type Strains, Phase IV (KMG-IV): sequencing the most valuable type-strain genomes for metagenomic binning, comparative biology and taxonomic classification.</title>
        <authorList>
            <person name="Goeker M."/>
        </authorList>
    </citation>
    <scope>NUCLEOTIDE SEQUENCE [LARGE SCALE GENOMIC DNA]</scope>
    <source>
        <strain evidence="15 16">DSM 45707</strain>
    </source>
</reference>
<dbReference type="EMBL" id="SMAG01000009">
    <property type="protein sequence ID" value="TCS93174.1"/>
    <property type="molecule type" value="Genomic_DNA"/>
</dbReference>
<dbReference type="InterPro" id="IPR002314">
    <property type="entry name" value="aa-tRNA-synt_IIb"/>
</dbReference>
<dbReference type="FunFam" id="3.30.930.10:FF:000065">
    <property type="entry name" value="Proline--tRNA ligase"/>
    <property type="match status" value="1"/>
</dbReference>
<keyword evidence="8 12" id="KW-0030">Aminoacyl-tRNA synthetase</keyword>
<evidence type="ECO:0000313" key="16">
    <source>
        <dbReference type="Proteomes" id="UP000294937"/>
    </source>
</evidence>
<evidence type="ECO:0000256" key="3">
    <source>
        <dbReference type="ARBA" id="ARBA00022490"/>
    </source>
</evidence>
<dbReference type="NCBIfam" id="NF006625">
    <property type="entry name" value="PRK09194.1"/>
    <property type="match status" value="1"/>
</dbReference>
<dbReference type="Pfam" id="PF00587">
    <property type="entry name" value="tRNA-synt_2b"/>
    <property type="match status" value="1"/>
</dbReference>
<organism evidence="15 16">
    <name type="scientific">Hazenella coriacea</name>
    <dbReference type="NCBI Taxonomy" id="1179467"/>
    <lineage>
        <taxon>Bacteria</taxon>
        <taxon>Bacillati</taxon>
        <taxon>Bacillota</taxon>
        <taxon>Bacilli</taxon>
        <taxon>Bacillales</taxon>
        <taxon>Thermoactinomycetaceae</taxon>
        <taxon>Hazenella</taxon>
    </lineage>
</organism>
<dbReference type="InterPro" id="IPR004154">
    <property type="entry name" value="Anticodon-bd"/>
</dbReference>
<evidence type="ECO:0000256" key="8">
    <source>
        <dbReference type="ARBA" id="ARBA00023146"/>
    </source>
</evidence>
<gene>
    <name evidence="12" type="primary">proS</name>
    <name evidence="15" type="ORF">EDD58_109116</name>
</gene>
<evidence type="ECO:0000256" key="4">
    <source>
        <dbReference type="ARBA" id="ARBA00022598"/>
    </source>
</evidence>
<dbReference type="GO" id="GO:0006433">
    <property type="term" value="P:prolyl-tRNA aminoacylation"/>
    <property type="evidence" value="ECO:0007669"/>
    <property type="project" value="UniProtKB-UniRule"/>
</dbReference>
<dbReference type="FunFam" id="3.30.930.10:FF:000043">
    <property type="entry name" value="Proline--tRNA ligase"/>
    <property type="match status" value="1"/>
</dbReference>
<dbReference type="InterPro" id="IPR033730">
    <property type="entry name" value="ProRS_core_prok"/>
</dbReference>
<dbReference type="SUPFAM" id="SSF52954">
    <property type="entry name" value="Class II aaRS ABD-related"/>
    <property type="match status" value="1"/>
</dbReference>
<dbReference type="InterPro" id="IPR036754">
    <property type="entry name" value="YbaK/aa-tRNA-synt-asso_dom_sf"/>
</dbReference>
<dbReference type="PROSITE" id="PS50862">
    <property type="entry name" value="AA_TRNA_LIGASE_II"/>
    <property type="match status" value="1"/>
</dbReference>
<dbReference type="InterPro" id="IPR044140">
    <property type="entry name" value="ProRS_anticodon_short"/>
</dbReference>
<dbReference type="SUPFAM" id="SSF55826">
    <property type="entry name" value="YbaK/ProRS associated domain"/>
    <property type="match status" value="1"/>
</dbReference>
<keyword evidence="7 12" id="KW-0648">Protein biosynthesis</keyword>
<dbReference type="PANTHER" id="PTHR42753:SF2">
    <property type="entry name" value="PROLINE--TRNA LIGASE"/>
    <property type="match status" value="1"/>
</dbReference>
<dbReference type="EC" id="6.1.1.15" evidence="12"/>
<feature type="domain" description="HTH cro/C1-type" evidence="14">
    <location>
        <begin position="251"/>
        <end position="277"/>
    </location>
</feature>
<evidence type="ECO:0000256" key="2">
    <source>
        <dbReference type="ARBA" id="ARBA00011738"/>
    </source>
</evidence>
<dbReference type="InterPro" id="IPR023717">
    <property type="entry name" value="Pro-tRNA-Synthase_IIa_type1"/>
</dbReference>
<dbReference type="InterPro" id="IPR045864">
    <property type="entry name" value="aa-tRNA-synth_II/BPL/LPL"/>
</dbReference>
<dbReference type="GO" id="GO:0005829">
    <property type="term" value="C:cytosol"/>
    <property type="evidence" value="ECO:0007669"/>
    <property type="project" value="TreeGrafter"/>
</dbReference>
<dbReference type="GO" id="GO:0004827">
    <property type="term" value="F:proline-tRNA ligase activity"/>
    <property type="evidence" value="ECO:0007669"/>
    <property type="project" value="UniProtKB-UniRule"/>
</dbReference>
<keyword evidence="3 12" id="KW-0963">Cytoplasm</keyword>
<dbReference type="AlphaFoldDB" id="A0A4R3L4W1"/>
<dbReference type="InterPro" id="IPR004500">
    <property type="entry name" value="Pro-tRNA-synth_IIa_bac-type"/>
</dbReference>
<comment type="subcellular location">
    <subcellularLocation>
        <location evidence="1 12">Cytoplasm</location>
    </subcellularLocation>
</comment>
<dbReference type="GO" id="GO:0005524">
    <property type="term" value="F:ATP binding"/>
    <property type="evidence" value="ECO:0007669"/>
    <property type="project" value="UniProtKB-UniRule"/>
</dbReference>
<dbReference type="PRINTS" id="PR01046">
    <property type="entry name" value="TRNASYNTHPRO"/>
</dbReference>
<comment type="catalytic activity">
    <reaction evidence="9 12">
        <text>tRNA(Pro) + L-proline + ATP = L-prolyl-tRNA(Pro) + AMP + diphosphate</text>
        <dbReference type="Rhea" id="RHEA:14305"/>
        <dbReference type="Rhea" id="RHEA-COMP:9700"/>
        <dbReference type="Rhea" id="RHEA-COMP:9702"/>
        <dbReference type="ChEBI" id="CHEBI:30616"/>
        <dbReference type="ChEBI" id="CHEBI:33019"/>
        <dbReference type="ChEBI" id="CHEBI:60039"/>
        <dbReference type="ChEBI" id="CHEBI:78442"/>
        <dbReference type="ChEBI" id="CHEBI:78532"/>
        <dbReference type="ChEBI" id="CHEBI:456215"/>
        <dbReference type="EC" id="6.1.1.15"/>
    </reaction>
</comment>
<evidence type="ECO:0000256" key="12">
    <source>
        <dbReference type="HAMAP-Rule" id="MF_01569"/>
    </source>
</evidence>
<dbReference type="FunFam" id="3.40.50.800:FF:000011">
    <property type="entry name" value="Proline--tRNA ligase"/>
    <property type="match status" value="1"/>
</dbReference>
<dbReference type="PROSITE" id="PS50943">
    <property type="entry name" value="HTH_CROC1"/>
    <property type="match status" value="1"/>
</dbReference>
<keyword evidence="6 12" id="KW-0067">ATP-binding</keyword>
<dbReference type="Gene3D" id="3.30.930.10">
    <property type="entry name" value="Bira Bifunctional Protein, Domain 2"/>
    <property type="match status" value="2"/>
</dbReference>
<dbReference type="SUPFAM" id="SSF55681">
    <property type="entry name" value="Class II aaRS and biotin synthetases"/>
    <property type="match status" value="1"/>
</dbReference>
<comment type="domain">
    <text evidence="12">Consists of three domains: the N-terminal catalytic domain, the editing domain and the C-terminal anticodon-binding domain.</text>
</comment>
<comment type="caution">
    <text evidence="15">The sequence shown here is derived from an EMBL/GenBank/DDBJ whole genome shotgun (WGS) entry which is preliminary data.</text>
</comment>
<dbReference type="CDD" id="cd00779">
    <property type="entry name" value="ProRS_core_prok"/>
    <property type="match status" value="1"/>
</dbReference>
<dbReference type="InterPro" id="IPR002316">
    <property type="entry name" value="Pro-tRNA-ligase_IIa"/>
</dbReference>
<dbReference type="CDD" id="cd00861">
    <property type="entry name" value="ProRS_anticodon_short"/>
    <property type="match status" value="1"/>
</dbReference>
<evidence type="ECO:0000256" key="9">
    <source>
        <dbReference type="ARBA" id="ARBA00047671"/>
    </source>
</evidence>
<keyword evidence="4 12" id="KW-0436">Ligase</keyword>
<protein>
    <recommendedName>
        <fullName evidence="12">Proline--tRNA ligase</fullName>
        <ecNumber evidence="12">6.1.1.15</ecNumber>
    </recommendedName>
    <alternativeName>
        <fullName evidence="12">Prolyl-tRNA synthetase</fullName>
        <shortName evidence="12">ProRS</shortName>
    </alternativeName>
</protein>
<sequence>MRQKHALIPTLRTVSEAEMISHQLMLRAGMIRQLAAGVYTYLPLAYRVLHKVETIIREEMDAIGAQQLLLPALHPSELWEETGRYANYGPELVKLKDRHERPFVLGPTHEEVITDLLRDEINSYKKLPMSLYQIQTKFRDERRPRSGLLRGREFIMKDAYSFHADRTSLDETYQDFYDAYTKIFTRCGLNFRAVEADSGAIGGKGTHEFMAFSDAGEDLIAMCDSCDYAANTEMAEVVGKAEVQDKEPAPEREKVSTPSKGTIQEVSAFLNVPVEQLVKSLLFIVDGTPVLVLVRGDHEVNDVKVKNLFDASVCELADEETVRRVTGAPSGFVGPVGLKEKVQILADQAVMELNDFVVGANEIDAHLMHVQVGRDFSVDQVVDLRMIVEGDACPRCGGKIHFQRGIEVGHVFKLGTRYSEAMNANVLDPQGKEQPFIMGCYGIGVSRIVASIVEQHHDEHGITWPMEVAPYTVHLIAVNMKNEEQAKVAEELYQELQKARLEVLFDDRPERAGVKFKDADLLGIPVRVTVGAKVGDGIVEIKCRKTGDTQEIRVQEVTNELLNWLK</sequence>
<evidence type="ECO:0000256" key="6">
    <source>
        <dbReference type="ARBA" id="ARBA00022840"/>
    </source>
</evidence>
<dbReference type="Proteomes" id="UP000294937">
    <property type="component" value="Unassembled WGS sequence"/>
</dbReference>
<comment type="function">
    <text evidence="10 12">Catalyzes the attachment of proline to tRNA(Pro) in a two-step reaction: proline is first activated by ATP to form Pro-AMP and then transferred to the acceptor end of tRNA(Pro). As ProRS can inadvertently accommodate and process non-cognate amino acids such as alanine and cysteine, to avoid such errors it has two additional distinct editing activities against alanine. One activity is designated as 'pretransfer' editing and involves the tRNA(Pro)-independent hydrolysis of activated Ala-AMP. The other activity is designated 'posttransfer' editing and involves deacylation of mischarged Ala-tRNA(Pro). The misacylated Cys-tRNA(Pro) is not edited by ProRS.</text>
</comment>
<dbReference type="CDD" id="cd04334">
    <property type="entry name" value="ProRS-INS"/>
    <property type="match status" value="1"/>
</dbReference>
<evidence type="ECO:0000259" key="14">
    <source>
        <dbReference type="PROSITE" id="PS50943"/>
    </source>
</evidence>
<keyword evidence="5 12" id="KW-0547">Nucleotide-binding</keyword>
<keyword evidence="16" id="KW-1185">Reference proteome</keyword>
<evidence type="ECO:0000256" key="10">
    <source>
        <dbReference type="ARBA" id="ARBA00053664"/>
    </source>
</evidence>
<dbReference type="GO" id="GO:0002161">
    <property type="term" value="F:aminoacyl-tRNA deacylase activity"/>
    <property type="evidence" value="ECO:0007669"/>
    <property type="project" value="InterPro"/>
</dbReference>
<dbReference type="GO" id="GO:0140096">
    <property type="term" value="F:catalytic activity, acting on a protein"/>
    <property type="evidence" value="ECO:0007669"/>
    <property type="project" value="UniProtKB-ARBA"/>
</dbReference>
<dbReference type="OrthoDB" id="9809052at2"/>
<dbReference type="InterPro" id="IPR001387">
    <property type="entry name" value="Cro/C1-type_HTH"/>
</dbReference>
<evidence type="ECO:0000313" key="15">
    <source>
        <dbReference type="EMBL" id="TCS93174.1"/>
    </source>
</evidence>
<dbReference type="GO" id="GO:0016740">
    <property type="term" value="F:transferase activity"/>
    <property type="evidence" value="ECO:0007669"/>
    <property type="project" value="UniProtKB-ARBA"/>
</dbReference>
<proteinExistence type="inferred from homology"/>
<dbReference type="NCBIfam" id="TIGR00409">
    <property type="entry name" value="proS_fam_II"/>
    <property type="match status" value="1"/>
</dbReference>
<dbReference type="Gene3D" id="3.40.50.800">
    <property type="entry name" value="Anticodon-binding domain"/>
    <property type="match status" value="1"/>
</dbReference>
<evidence type="ECO:0000256" key="11">
    <source>
        <dbReference type="ARBA" id="ARBA00060755"/>
    </source>
</evidence>
<dbReference type="Pfam" id="PF04073">
    <property type="entry name" value="tRNA_edit"/>
    <property type="match status" value="1"/>
</dbReference>
<dbReference type="InterPro" id="IPR036621">
    <property type="entry name" value="Anticodon-bd_dom_sf"/>
</dbReference>
<evidence type="ECO:0000256" key="5">
    <source>
        <dbReference type="ARBA" id="ARBA00022741"/>
    </source>
</evidence>
<comment type="subunit">
    <text evidence="2 12">Homodimer.</text>
</comment>
<name>A0A4R3L4W1_9BACL</name>
<dbReference type="Pfam" id="PF03129">
    <property type="entry name" value="HGTP_anticodon"/>
    <property type="match status" value="1"/>
</dbReference>
<dbReference type="PANTHER" id="PTHR42753">
    <property type="entry name" value="MITOCHONDRIAL RIBOSOME PROTEIN L39/PROLYL-TRNA LIGASE FAMILY MEMBER"/>
    <property type="match status" value="1"/>
</dbReference>